<sequence length="396" mass="44218">MPSAPRHPARGAVAAVLAGLLLAVALGLQARGDPPPGGALGQRQEELRSLKEQIEETRRQTEKLRGEGRDVEQLLRELERQRGLTERYLGKLAAQEAEIEQEIARRQEDLSAREEAQLTTRDKLGRTLGHYYRERQVSAAELLLSARTFGEVFARAQYWVRAIRLVRLQLAEADRQRRELAEVIAGIDHRRREVQSLKEERQDQLARLSREELERRARRAELDRRIALFEDQARKLTASQREIERLIAEAQRAAAAGEGLAAQRGRLPWPVAGRIVTRFGTQIHPRYGTQVEQKGIEIAADLGAPIRSVAAGRVVFEGWLEGYGETVILDHGEGYFTLYAHAAEILVSRGARVEAGQMIARVGSTDSLQGACLHFEIRKGAQALDPGAWLRGEGPG</sequence>
<dbReference type="EMBL" id="VGIY01000005">
    <property type="protein sequence ID" value="MBM3316303.1"/>
    <property type="molecule type" value="Genomic_DNA"/>
</dbReference>
<dbReference type="Gene3D" id="2.70.70.10">
    <property type="entry name" value="Glucose Permease (Domain IIA)"/>
    <property type="match status" value="1"/>
</dbReference>
<evidence type="ECO:0000313" key="4">
    <source>
        <dbReference type="Proteomes" id="UP000748308"/>
    </source>
</evidence>
<dbReference type="Proteomes" id="UP000748308">
    <property type="component" value="Unassembled WGS sequence"/>
</dbReference>
<dbReference type="GO" id="GO:0004222">
    <property type="term" value="F:metalloendopeptidase activity"/>
    <property type="evidence" value="ECO:0007669"/>
    <property type="project" value="TreeGrafter"/>
</dbReference>
<proteinExistence type="predicted"/>
<dbReference type="Pfam" id="PF01551">
    <property type="entry name" value="Peptidase_M23"/>
    <property type="match status" value="1"/>
</dbReference>
<feature type="coiled-coil region" evidence="1">
    <location>
        <begin position="187"/>
        <end position="256"/>
    </location>
</feature>
<dbReference type="InterPro" id="IPR011055">
    <property type="entry name" value="Dup_hybrid_motif"/>
</dbReference>
<dbReference type="CDD" id="cd12797">
    <property type="entry name" value="M23_peptidase"/>
    <property type="match status" value="1"/>
</dbReference>
<evidence type="ECO:0000256" key="1">
    <source>
        <dbReference type="SAM" id="Coils"/>
    </source>
</evidence>
<name>A0A937XAE7_UNCEI</name>
<dbReference type="InterPro" id="IPR016047">
    <property type="entry name" value="M23ase_b-sheet_dom"/>
</dbReference>
<feature type="domain" description="M23ase beta-sheet core" evidence="2">
    <location>
        <begin position="293"/>
        <end position="386"/>
    </location>
</feature>
<protein>
    <submittedName>
        <fullName evidence="3">Peptidoglycan DD-metalloendopeptidase family protein</fullName>
    </submittedName>
</protein>
<dbReference type="PANTHER" id="PTHR21666:SF270">
    <property type="entry name" value="MUREIN HYDROLASE ACTIVATOR ENVC"/>
    <property type="match status" value="1"/>
</dbReference>
<comment type="caution">
    <text evidence="3">The sequence shown here is derived from an EMBL/GenBank/DDBJ whole genome shotgun (WGS) entry which is preliminary data.</text>
</comment>
<evidence type="ECO:0000313" key="3">
    <source>
        <dbReference type="EMBL" id="MBM3316303.1"/>
    </source>
</evidence>
<dbReference type="PANTHER" id="PTHR21666">
    <property type="entry name" value="PEPTIDASE-RELATED"/>
    <property type="match status" value="1"/>
</dbReference>
<organism evidence="3 4">
    <name type="scientific">Eiseniibacteriota bacterium</name>
    <dbReference type="NCBI Taxonomy" id="2212470"/>
    <lineage>
        <taxon>Bacteria</taxon>
        <taxon>Candidatus Eiseniibacteriota</taxon>
    </lineage>
</organism>
<dbReference type="InterPro" id="IPR050570">
    <property type="entry name" value="Cell_wall_metabolism_enzyme"/>
</dbReference>
<keyword evidence="1" id="KW-0175">Coiled coil</keyword>
<feature type="coiled-coil region" evidence="1">
    <location>
        <begin position="40"/>
        <end position="81"/>
    </location>
</feature>
<gene>
    <name evidence="3" type="ORF">FJY75_00480</name>
</gene>
<reference evidence="3" key="1">
    <citation type="submission" date="2019-03" db="EMBL/GenBank/DDBJ databases">
        <title>Lake Tanganyika Metagenome-Assembled Genomes (MAGs).</title>
        <authorList>
            <person name="Tran P."/>
        </authorList>
    </citation>
    <scope>NUCLEOTIDE SEQUENCE</scope>
    <source>
        <strain evidence="3">M_DeepCast_400m_m2_100</strain>
    </source>
</reference>
<evidence type="ECO:0000259" key="2">
    <source>
        <dbReference type="Pfam" id="PF01551"/>
    </source>
</evidence>
<dbReference type="FunFam" id="2.70.70.10:FF:000003">
    <property type="entry name" value="Murein hydrolase activator EnvC"/>
    <property type="match status" value="1"/>
</dbReference>
<dbReference type="Gene3D" id="6.10.250.3150">
    <property type="match status" value="1"/>
</dbReference>
<dbReference type="AlphaFoldDB" id="A0A937XAE7"/>
<accession>A0A937XAE7</accession>
<dbReference type="SUPFAM" id="SSF51261">
    <property type="entry name" value="Duplicated hybrid motif"/>
    <property type="match status" value="1"/>
</dbReference>